<evidence type="ECO:0000256" key="10">
    <source>
        <dbReference type="ARBA" id="ARBA00022989"/>
    </source>
</evidence>
<comment type="catalytic activity">
    <reaction evidence="14">
        <text>an alpha-D-Glc-(1-&gt;3)-alpha-D-Glc-(1-&gt;3)-alpha-D-Man-(1-&gt;2)-alpha-D-Man-(1-&gt;2)-alpha-D-Man-(1-&gt;3)-[alpha-D-Man-(1-&gt;2)-alpha-D-Man-(1-&gt;3)-[alpha-D-Man-(1-&gt;2)-alpha-D-Man-(1-&gt;6)]-alpha-D-Man-(1-&gt;6)]-beta-D-Man-(1-&gt;4)-beta-D-GlcNAc-(1-&gt;4)-alpha-D-GlcNAc-diphospho-di-trans,poly-cis-dolichol + a di-trans,poly-cis-dolichyl beta-D-glucosyl phosphate = a alpha-D-Glc-(1-&gt;2)-alpha-D-Glc-(1-&gt;3)-alpha-D-Glc-(1-&gt;3)-alpha-D-Man-(1-&gt;2)-alpha-D-Man-(1-&gt;2)-alpha-D-Man-(1-&gt;3)-[alpha-D-Man-(1-&gt;2)-alpha-D-Man-(1-&gt;3)-[alpha-D-Man-(1-&gt;2)-alpha-D-Man-(1-&gt;6)]-alpha-D-Man-(1-&gt;6)]-beta-D-Man-(1-&gt;4)-beta-D-GlcNAc-(1-&gt;4)-alpha-D-GlcNAc-diphospho-di-trans,poly-cis-dolichol + a di-trans,poly-cis-dolichyl phosphate + H(+)</text>
        <dbReference type="Rhea" id="RHEA:29543"/>
        <dbReference type="Rhea" id="RHEA-COMP:19498"/>
        <dbReference type="Rhea" id="RHEA-COMP:19502"/>
        <dbReference type="Rhea" id="RHEA-COMP:19512"/>
        <dbReference type="Rhea" id="RHEA-COMP:19522"/>
        <dbReference type="ChEBI" id="CHEBI:15378"/>
        <dbReference type="ChEBI" id="CHEBI:57525"/>
        <dbReference type="ChEBI" id="CHEBI:57683"/>
        <dbReference type="ChEBI" id="CHEBI:132522"/>
        <dbReference type="ChEBI" id="CHEBI:132523"/>
        <dbReference type="EC" id="2.4.1.256"/>
    </reaction>
    <physiologicalReaction direction="left-to-right" evidence="14">
        <dbReference type="Rhea" id="RHEA:29544"/>
    </physiologicalReaction>
</comment>
<dbReference type="PANTHER" id="PTHR12989:SF10">
    <property type="entry name" value="DOL-P-GLC:GLC(2)MAN(9)GLCNAC(2)-PP-DOL ALPHA-1,2-GLUCOSYLTRANSFERASE-RELATED"/>
    <property type="match status" value="1"/>
</dbReference>
<dbReference type="Pfam" id="PF04922">
    <property type="entry name" value="DIE2_ALG10"/>
    <property type="match status" value="1"/>
</dbReference>
<evidence type="ECO:0000256" key="6">
    <source>
        <dbReference type="ARBA" id="ARBA00022676"/>
    </source>
</evidence>
<evidence type="ECO:0000313" key="17">
    <source>
        <dbReference type="Proteomes" id="UP001285441"/>
    </source>
</evidence>
<name>A0AAE0NYN6_9PEZI</name>
<evidence type="ECO:0000256" key="9">
    <source>
        <dbReference type="ARBA" id="ARBA00022824"/>
    </source>
</evidence>
<evidence type="ECO:0000256" key="13">
    <source>
        <dbReference type="ARBA" id="ARBA00044727"/>
    </source>
</evidence>
<comment type="pathway">
    <text evidence="2">Protein modification; protein glycosylation.</text>
</comment>
<feature type="transmembrane region" description="Helical" evidence="15">
    <location>
        <begin position="340"/>
        <end position="361"/>
    </location>
</feature>
<keyword evidence="6" id="KW-0328">Glycosyltransferase</keyword>
<evidence type="ECO:0000256" key="11">
    <source>
        <dbReference type="ARBA" id="ARBA00023136"/>
    </source>
</evidence>
<accession>A0AAE0NYN6</accession>
<comment type="subcellular location">
    <subcellularLocation>
        <location evidence="1">Endoplasmic reticulum membrane</location>
        <topology evidence="1">Multi-pass membrane protein</topology>
    </subcellularLocation>
</comment>
<feature type="transmembrane region" description="Helical" evidence="15">
    <location>
        <begin position="537"/>
        <end position="554"/>
    </location>
</feature>
<feature type="transmembrane region" description="Helical" evidence="15">
    <location>
        <begin position="140"/>
        <end position="165"/>
    </location>
</feature>
<evidence type="ECO:0000256" key="5">
    <source>
        <dbReference type="ARBA" id="ARBA00018512"/>
    </source>
</evidence>
<reference evidence="16" key="1">
    <citation type="journal article" date="2023" name="Mol. Phylogenet. Evol.">
        <title>Genome-scale phylogeny and comparative genomics of the fungal order Sordariales.</title>
        <authorList>
            <person name="Hensen N."/>
            <person name="Bonometti L."/>
            <person name="Westerberg I."/>
            <person name="Brannstrom I.O."/>
            <person name="Guillou S."/>
            <person name="Cros-Aarteil S."/>
            <person name="Calhoun S."/>
            <person name="Haridas S."/>
            <person name="Kuo A."/>
            <person name="Mondo S."/>
            <person name="Pangilinan J."/>
            <person name="Riley R."/>
            <person name="LaButti K."/>
            <person name="Andreopoulos B."/>
            <person name="Lipzen A."/>
            <person name="Chen C."/>
            <person name="Yan M."/>
            <person name="Daum C."/>
            <person name="Ng V."/>
            <person name="Clum A."/>
            <person name="Steindorff A."/>
            <person name="Ohm R.A."/>
            <person name="Martin F."/>
            <person name="Silar P."/>
            <person name="Natvig D.O."/>
            <person name="Lalanne C."/>
            <person name="Gautier V."/>
            <person name="Ament-Velasquez S.L."/>
            <person name="Kruys A."/>
            <person name="Hutchinson M.I."/>
            <person name="Powell A.J."/>
            <person name="Barry K."/>
            <person name="Miller A.N."/>
            <person name="Grigoriev I.V."/>
            <person name="Debuchy R."/>
            <person name="Gladieux P."/>
            <person name="Hiltunen Thoren M."/>
            <person name="Johannesson H."/>
        </authorList>
    </citation>
    <scope>NUCLEOTIDE SEQUENCE</scope>
    <source>
        <strain evidence="16">CBS 232.78</strain>
    </source>
</reference>
<dbReference type="PANTHER" id="PTHR12989">
    <property type="entry name" value="ALPHA-1,2-GLUCOSYLTRANSFERASE ALG10"/>
    <property type="match status" value="1"/>
</dbReference>
<keyword evidence="9" id="KW-0256">Endoplasmic reticulum</keyword>
<evidence type="ECO:0000256" key="7">
    <source>
        <dbReference type="ARBA" id="ARBA00022679"/>
    </source>
</evidence>
<dbReference type="Proteomes" id="UP001285441">
    <property type="component" value="Unassembled WGS sequence"/>
</dbReference>
<feature type="transmembrane region" description="Helical" evidence="15">
    <location>
        <begin position="199"/>
        <end position="220"/>
    </location>
</feature>
<comment type="similarity">
    <text evidence="3">Belongs to the ALG10 glucosyltransferase family.</text>
</comment>
<dbReference type="GO" id="GO:0006488">
    <property type="term" value="P:dolichol-linked oligosaccharide biosynthetic process"/>
    <property type="evidence" value="ECO:0007669"/>
    <property type="project" value="InterPro"/>
</dbReference>
<evidence type="ECO:0000256" key="2">
    <source>
        <dbReference type="ARBA" id="ARBA00004922"/>
    </source>
</evidence>
<comment type="caution">
    <text evidence="16">The sequence shown here is derived from an EMBL/GenBank/DDBJ whole genome shotgun (WGS) entry which is preliminary data.</text>
</comment>
<keyword evidence="11 15" id="KW-0472">Membrane</keyword>
<dbReference type="EC" id="2.4.1.256" evidence="4"/>
<evidence type="ECO:0000313" key="16">
    <source>
        <dbReference type="EMBL" id="KAK3390152.1"/>
    </source>
</evidence>
<proteinExistence type="inferred from homology"/>
<organism evidence="16 17">
    <name type="scientific">Podospora didyma</name>
    <dbReference type="NCBI Taxonomy" id="330526"/>
    <lineage>
        <taxon>Eukaryota</taxon>
        <taxon>Fungi</taxon>
        <taxon>Dikarya</taxon>
        <taxon>Ascomycota</taxon>
        <taxon>Pezizomycotina</taxon>
        <taxon>Sordariomycetes</taxon>
        <taxon>Sordariomycetidae</taxon>
        <taxon>Sordariales</taxon>
        <taxon>Podosporaceae</taxon>
        <taxon>Podospora</taxon>
    </lineage>
</organism>
<evidence type="ECO:0000256" key="4">
    <source>
        <dbReference type="ARBA" id="ARBA00011967"/>
    </source>
</evidence>
<comment type="function">
    <text evidence="13">Dol-P-Glc:Glc(2)Man(9)GlcNAc(2)-PP-Dol alpha-1,2-glucosyltransferase that operates in the biosynthetic pathway of dolichol-linked oligosaccharides, the glycan precursors employed in protein asparagine (N)-glycosylation. The assembly of dolichol-linked oligosaccharides begins on the cytosolic side of the endoplasmic reticulum membrane and finishes in its lumen. The sequential addition of sugars to dolichol pyrophosphate produces dolichol-linked oligosaccharides containing fourteen sugars, including two GlcNAcs, nine mannoses and three glucoses. Once assembled, the oligosaccharide is transferred from the lipid to nascent proteins by oligosaccharyltransferases. In the lumen of the endoplasmic reticulum, adds the third and last glucose residue from dolichyl phosphate glucose (Dol-P-Glc) onto the lipid-linked oligosaccharide intermediate Glc(2)Man(9)GlcNAc(2)-PP-Dol to produce Glc(3)Man(9)GlcNAc(2)-PP-Dol.</text>
</comment>
<evidence type="ECO:0000256" key="3">
    <source>
        <dbReference type="ARBA" id="ARBA00010600"/>
    </source>
</evidence>
<feature type="transmembrane region" description="Helical" evidence="15">
    <location>
        <begin position="20"/>
        <end position="37"/>
    </location>
</feature>
<dbReference type="GO" id="GO:0106073">
    <property type="term" value="F:dolichyl pyrophosphate Glc2Man9GlcNAc2 alpha-1,2-glucosyltransferase activity"/>
    <property type="evidence" value="ECO:0007669"/>
    <property type="project" value="UniProtKB-EC"/>
</dbReference>
<keyword evidence="17" id="KW-1185">Reference proteome</keyword>
<keyword evidence="10 15" id="KW-1133">Transmembrane helix</keyword>
<keyword evidence="8 15" id="KW-0812">Transmembrane</keyword>
<evidence type="ECO:0000256" key="14">
    <source>
        <dbReference type="ARBA" id="ARBA00048064"/>
    </source>
</evidence>
<dbReference type="GO" id="GO:0005789">
    <property type="term" value="C:endoplasmic reticulum membrane"/>
    <property type="evidence" value="ECO:0007669"/>
    <property type="project" value="UniProtKB-SubCell"/>
</dbReference>
<protein>
    <recommendedName>
        <fullName evidence="5">Dol-P-Glc:Glc(2)Man(9)GlcNAc(2)-PP-Dol alpha-1,2-glucosyltransferase</fullName>
        <ecNumber evidence="4">2.4.1.256</ecNumber>
    </recommendedName>
    <alternativeName>
        <fullName evidence="12">Asparagine-linked glycosylation protein 10</fullName>
    </alternativeName>
</protein>
<sequence>MAEPKILPSAASWRSNLSTTAIYSGGVLFLLVVARLWEHLVNKHVPEPYLDEVFHIPQAQTYCKGRYWDWDDKITTPPGLYLLSVIYHKYTLVTECSAPALRSVSLLATLLIALVATLCRSLIETRTADRQATHSLPKQISFFSFHTGINIALFPVLFFFSGLYYTDVVSTLVVLVAYRNHLLRLAPESPGLANDVWTVIWGVAALFMRQTNVFWVVVYMGGLEAVHAVRSINPAPVEQPSKHLKLKELIQFHVQRYSVGDVHDPPLNLSWPDDWLFCLASLAIAAVHNPLRVLRQVWPHITVLGLFVGFVGWNGGVVLGDKSNHIATIHLAQMLYIWPFYAFFSAPLLIPFLLPAVISVLNSISRLVSGAPVPSPYATSSKARQVSANRTIPIDDRSLHLRAVDAFFAHKFYYIPYAVGTVLLSLAVVKFNTIIHPFTLADNRHYMFYVFRYTILRSGKVRYLLVAAYTVSRWLVWDQLAGSPSASPAVKYINTPFPTKEMAQAAAPANSADKNASKLDQTTLECTSTASPSTSTALLWLLTTALSLITAPLVEPRYFILPWVFWRLLVPAWSWPVQLPTASQRKGAKDSAAALRIGNKTDLRLVLETAWFLAINVGTMYMFLFRPFVWQSADGELLDGGRTQRFMW</sequence>
<dbReference type="AlphaFoldDB" id="A0AAE0NYN6"/>
<evidence type="ECO:0000256" key="1">
    <source>
        <dbReference type="ARBA" id="ARBA00004477"/>
    </source>
</evidence>
<reference evidence="16" key="2">
    <citation type="submission" date="2023-06" db="EMBL/GenBank/DDBJ databases">
        <authorList>
            <consortium name="Lawrence Berkeley National Laboratory"/>
            <person name="Haridas S."/>
            <person name="Hensen N."/>
            <person name="Bonometti L."/>
            <person name="Westerberg I."/>
            <person name="Brannstrom I.O."/>
            <person name="Guillou S."/>
            <person name="Cros-Aarteil S."/>
            <person name="Calhoun S."/>
            <person name="Kuo A."/>
            <person name="Mondo S."/>
            <person name="Pangilinan J."/>
            <person name="Riley R."/>
            <person name="LaButti K."/>
            <person name="Andreopoulos B."/>
            <person name="Lipzen A."/>
            <person name="Chen C."/>
            <person name="Yanf M."/>
            <person name="Daum C."/>
            <person name="Ng V."/>
            <person name="Clum A."/>
            <person name="Steindorff A."/>
            <person name="Ohm R."/>
            <person name="Martin F."/>
            <person name="Silar P."/>
            <person name="Natvig D."/>
            <person name="Lalanne C."/>
            <person name="Gautier V."/>
            <person name="Ament-velasquez S.L."/>
            <person name="Kruys A."/>
            <person name="Hutchinson M.I."/>
            <person name="Powell A.J."/>
            <person name="Barry K."/>
            <person name="Miller A.N."/>
            <person name="Grigoriev I.V."/>
            <person name="Debuchy R."/>
            <person name="Gladieux P."/>
            <person name="Thoren M.H."/>
            <person name="Johannesson H."/>
        </authorList>
    </citation>
    <scope>NUCLEOTIDE SEQUENCE</scope>
    <source>
        <strain evidence="16">CBS 232.78</strain>
    </source>
</reference>
<dbReference type="EMBL" id="JAULSW010000002">
    <property type="protein sequence ID" value="KAK3390152.1"/>
    <property type="molecule type" value="Genomic_DNA"/>
</dbReference>
<feature type="transmembrane region" description="Helical" evidence="15">
    <location>
        <begin position="414"/>
        <end position="440"/>
    </location>
</feature>
<evidence type="ECO:0000256" key="12">
    <source>
        <dbReference type="ARBA" id="ARBA00032069"/>
    </source>
</evidence>
<feature type="transmembrane region" description="Helical" evidence="15">
    <location>
        <begin position="100"/>
        <end position="119"/>
    </location>
</feature>
<feature type="transmembrane region" description="Helical" evidence="15">
    <location>
        <begin position="297"/>
        <end position="319"/>
    </location>
</feature>
<keyword evidence="7" id="KW-0808">Transferase</keyword>
<dbReference type="InterPro" id="IPR016900">
    <property type="entry name" value="Alg10"/>
</dbReference>
<feature type="transmembrane region" description="Helical" evidence="15">
    <location>
        <begin position="605"/>
        <end position="624"/>
    </location>
</feature>
<evidence type="ECO:0000256" key="8">
    <source>
        <dbReference type="ARBA" id="ARBA00022692"/>
    </source>
</evidence>
<gene>
    <name evidence="16" type="ORF">B0H63DRAFT_107590</name>
</gene>
<evidence type="ECO:0000256" key="15">
    <source>
        <dbReference type="SAM" id="Phobius"/>
    </source>
</evidence>